<feature type="transmembrane region" description="Helical" evidence="11">
    <location>
        <begin position="264"/>
        <end position="286"/>
    </location>
</feature>
<evidence type="ECO:0000256" key="10">
    <source>
        <dbReference type="ARBA" id="ARBA00023136"/>
    </source>
</evidence>
<evidence type="ECO:0000256" key="4">
    <source>
        <dbReference type="ARBA" id="ARBA00022692"/>
    </source>
</evidence>
<keyword evidence="9 11" id="KW-1133">Transmembrane helix</keyword>
<evidence type="ECO:0000313" key="14">
    <source>
        <dbReference type="EMBL" id="CAF1083748.1"/>
    </source>
</evidence>
<dbReference type="Gene3D" id="3.40.50.300">
    <property type="entry name" value="P-loop containing nucleotide triphosphate hydrolases"/>
    <property type="match status" value="1"/>
</dbReference>
<evidence type="ECO:0000256" key="5">
    <source>
        <dbReference type="ARBA" id="ARBA00022741"/>
    </source>
</evidence>
<evidence type="ECO:0000256" key="9">
    <source>
        <dbReference type="ARBA" id="ARBA00022989"/>
    </source>
</evidence>
<keyword evidence="3" id="KW-0813">Transport</keyword>
<dbReference type="Gene3D" id="1.20.1560.10">
    <property type="entry name" value="ABC transporter type 1, transmembrane domain"/>
    <property type="match status" value="1"/>
</dbReference>
<evidence type="ECO:0000256" key="3">
    <source>
        <dbReference type="ARBA" id="ARBA00022448"/>
    </source>
</evidence>
<dbReference type="GO" id="GO:0005524">
    <property type="term" value="F:ATP binding"/>
    <property type="evidence" value="ECO:0007669"/>
    <property type="project" value="UniProtKB-KW"/>
</dbReference>
<dbReference type="OrthoDB" id="6500128at2759"/>
<dbReference type="SUPFAM" id="SSF90123">
    <property type="entry name" value="ABC transporter transmembrane region"/>
    <property type="match status" value="1"/>
</dbReference>
<dbReference type="EMBL" id="CAJOAY010000383">
    <property type="protein sequence ID" value="CAF3650182.1"/>
    <property type="molecule type" value="Genomic_DNA"/>
</dbReference>
<accession>A0A814MS77</accession>
<dbReference type="SMART" id="SM00382">
    <property type="entry name" value="AAA"/>
    <property type="match status" value="1"/>
</dbReference>
<dbReference type="PANTHER" id="PTHR43394:SF19">
    <property type="entry name" value="ABC TRANSPORTER B FAMILY"/>
    <property type="match status" value="1"/>
</dbReference>
<feature type="transmembrane region" description="Helical" evidence="11">
    <location>
        <begin position="71"/>
        <end position="87"/>
    </location>
</feature>
<dbReference type="GO" id="GO:0015421">
    <property type="term" value="F:ABC-type oligopeptide transporter activity"/>
    <property type="evidence" value="ECO:0007669"/>
    <property type="project" value="TreeGrafter"/>
</dbReference>
<comment type="subcellular location">
    <subcellularLocation>
        <location evidence="1">Endomembrane system</location>
        <topology evidence="1">Multi-pass membrane protein</topology>
    </subcellularLocation>
</comment>
<keyword evidence="7" id="KW-0653">Protein transport</keyword>
<comment type="similarity">
    <text evidence="2">Belongs to the ABC transporter superfamily. ABCB family. MHC peptide exporter (TC 3.A.1.209) subfamily.</text>
</comment>
<keyword evidence="6" id="KW-0067">ATP-binding</keyword>
<feature type="transmembrane region" description="Helical" evidence="11">
    <location>
        <begin position="30"/>
        <end position="51"/>
    </location>
</feature>
<dbReference type="InterPro" id="IPR027417">
    <property type="entry name" value="P-loop_NTPase"/>
</dbReference>
<dbReference type="InterPro" id="IPR036640">
    <property type="entry name" value="ABC1_TM_sf"/>
</dbReference>
<comment type="caution">
    <text evidence="14">The sequence shown here is derived from an EMBL/GenBank/DDBJ whole genome shotgun (WGS) entry which is preliminary data.</text>
</comment>
<evidence type="ECO:0000256" key="7">
    <source>
        <dbReference type="ARBA" id="ARBA00022856"/>
    </source>
</evidence>
<dbReference type="PANTHER" id="PTHR43394">
    <property type="entry name" value="ATP-DEPENDENT PERMEASE MDL1, MITOCHONDRIAL"/>
    <property type="match status" value="1"/>
</dbReference>
<protein>
    <recommendedName>
        <fullName evidence="17">ABC transporter family protein</fullName>
    </recommendedName>
</protein>
<evidence type="ECO:0008006" key="17">
    <source>
        <dbReference type="Google" id="ProtNLM"/>
    </source>
</evidence>
<feature type="transmembrane region" description="Helical" evidence="11">
    <location>
        <begin position="93"/>
        <end position="113"/>
    </location>
</feature>
<keyword evidence="4 11" id="KW-0812">Transmembrane</keyword>
<dbReference type="SUPFAM" id="SSF52540">
    <property type="entry name" value="P-loop containing nucleoside triphosphate hydrolases"/>
    <property type="match status" value="1"/>
</dbReference>
<dbReference type="Proteomes" id="UP000663891">
    <property type="component" value="Unassembled WGS sequence"/>
</dbReference>
<dbReference type="GO" id="GO:0012505">
    <property type="term" value="C:endomembrane system"/>
    <property type="evidence" value="ECO:0007669"/>
    <property type="project" value="UniProtKB-SubCell"/>
</dbReference>
<dbReference type="FunFam" id="3.40.50.300:FF:000140">
    <property type="entry name" value="Lipid A export ATP-binding/permease protein MsbA"/>
    <property type="match status" value="1"/>
</dbReference>
<dbReference type="PROSITE" id="PS00211">
    <property type="entry name" value="ABC_TRANSPORTER_1"/>
    <property type="match status" value="1"/>
</dbReference>
<dbReference type="Pfam" id="PF00005">
    <property type="entry name" value="ABC_tran"/>
    <property type="match status" value="1"/>
</dbReference>
<dbReference type="InterPro" id="IPR039421">
    <property type="entry name" value="Type_1_exporter"/>
</dbReference>
<dbReference type="EMBL" id="CAJNON010000189">
    <property type="protein sequence ID" value="CAF1083748.1"/>
    <property type="molecule type" value="Genomic_DNA"/>
</dbReference>
<evidence type="ECO:0000256" key="6">
    <source>
        <dbReference type="ARBA" id="ARBA00022840"/>
    </source>
</evidence>
<evidence type="ECO:0000256" key="8">
    <source>
        <dbReference type="ARBA" id="ARBA00022967"/>
    </source>
</evidence>
<proteinExistence type="inferred from homology"/>
<reference evidence="14" key="1">
    <citation type="submission" date="2021-02" db="EMBL/GenBank/DDBJ databases">
        <authorList>
            <person name="Nowell W R."/>
        </authorList>
    </citation>
    <scope>NUCLEOTIDE SEQUENCE</scope>
</reference>
<evidence type="ECO:0000313" key="16">
    <source>
        <dbReference type="Proteomes" id="UP000663891"/>
    </source>
</evidence>
<sequence length="692" mass="78872">MEISREIYFILCGIAFTIFFDLYISSSSYVLILCACIRILSICIAFFYRIIYDNYDNNDTKKTFWNPFKNIFVVIAAIQQAFVLYYIKFSLNIWIILYIIVQVSMPLFAYLWIRRIERQNLSFLQYAWFEIFDSKTNQGSQLKRKDELLVLKRLFQYSLQDWKIVTIGTLLLLTAALCNGFLGGFRQGVFAVCISRLSIRIRTQLFGAYLRQEIGFFDTNESGKLLSRLNHDTQVMSSTVANNISQCIGASVRFIGTVVMMIKLSFHLTIACIIGAPLILVVAKICGNMHRRISEKVQDLSAEASEIADETIQTIRTVRSFGNENEELKRFENTLQQSYKISLIQATLTAAQRWFVDLAQLCMSIIMLSYGAKLVRDNYVTGPDLLAFIIYQLTLGGILSDISQIYTSLMSAAGASQSVFDYLDREPVQKVNGNLQPDKLQGDIEFNNVSLVYPARSDEIALQNVSFKIKAGQTCAFVGPSGSGKSTCINLLERFYDPTEGKILIDGREIQEYDHKYLHEKLAMVGQEPILFNRSIKENINYALKNANEKDIIQAAQEANAHGFITELTNDYDTKCGQRGGHLSGGQKQRVCIARAIIRKPRILLLDEATSALDPVNERLIQDALFYNNEKQEQRTVLISAHRLSTIERCDRIFVIHKGHLIEQGTHDELMTIENGIYQELVRRQRMNIDDN</sequence>
<dbReference type="FunFam" id="1.20.1560.10:FF:000215">
    <property type="entry name" value="ABC transporter B family member 4"/>
    <property type="match status" value="1"/>
</dbReference>
<organism evidence="14 16">
    <name type="scientific">Adineta steineri</name>
    <dbReference type="NCBI Taxonomy" id="433720"/>
    <lineage>
        <taxon>Eukaryota</taxon>
        <taxon>Metazoa</taxon>
        <taxon>Spiralia</taxon>
        <taxon>Gnathifera</taxon>
        <taxon>Rotifera</taxon>
        <taxon>Eurotatoria</taxon>
        <taxon>Bdelloidea</taxon>
        <taxon>Adinetida</taxon>
        <taxon>Adinetidae</taxon>
        <taxon>Adineta</taxon>
    </lineage>
</organism>
<dbReference type="Proteomes" id="UP000663881">
    <property type="component" value="Unassembled WGS sequence"/>
</dbReference>
<keyword evidence="7" id="KW-0571">Peptide transport</keyword>
<gene>
    <name evidence="15" type="ORF">OKA104_LOCUS9150</name>
    <name evidence="14" type="ORF">VCS650_LOCUS19161</name>
</gene>
<evidence type="ECO:0000256" key="1">
    <source>
        <dbReference type="ARBA" id="ARBA00004127"/>
    </source>
</evidence>
<dbReference type="AlphaFoldDB" id="A0A814MS77"/>
<name>A0A814MS77_9BILA</name>
<dbReference type="GO" id="GO:0016020">
    <property type="term" value="C:membrane"/>
    <property type="evidence" value="ECO:0007669"/>
    <property type="project" value="InterPro"/>
</dbReference>
<feature type="domain" description="ABC transmembrane type-1" evidence="13">
    <location>
        <begin position="93"/>
        <end position="411"/>
    </location>
</feature>
<evidence type="ECO:0000259" key="13">
    <source>
        <dbReference type="PROSITE" id="PS50929"/>
    </source>
</evidence>
<feature type="transmembrane region" description="Helical" evidence="11">
    <location>
        <begin position="7"/>
        <end position="24"/>
    </location>
</feature>
<dbReference type="PROSITE" id="PS50929">
    <property type="entry name" value="ABC_TM1F"/>
    <property type="match status" value="1"/>
</dbReference>
<dbReference type="GO" id="GO:0016887">
    <property type="term" value="F:ATP hydrolysis activity"/>
    <property type="evidence" value="ECO:0007669"/>
    <property type="project" value="InterPro"/>
</dbReference>
<dbReference type="InterPro" id="IPR003593">
    <property type="entry name" value="AAA+_ATPase"/>
</dbReference>
<keyword evidence="5" id="KW-0547">Nucleotide-binding</keyword>
<dbReference type="PROSITE" id="PS50893">
    <property type="entry name" value="ABC_TRANSPORTER_2"/>
    <property type="match status" value="1"/>
</dbReference>
<evidence type="ECO:0000256" key="2">
    <source>
        <dbReference type="ARBA" id="ARBA00006493"/>
    </source>
</evidence>
<evidence type="ECO:0000259" key="12">
    <source>
        <dbReference type="PROSITE" id="PS50893"/>
    </source>
</evidence>
<keyword evidence="8" id="KW-1278">Translocase</keyword>
<dbReference type="InterPro" id="IPR003439">
    <property type="entry name" value="ABC_transporter-like_ATP-bd"/>
</dbReference>
<dbReference type="InterPro" id="IPR017871">
    <property type="entry name" value="ABC_transporter-like_CS"/>
</dbReference>
<dbReference type="Pfam" id="PF00664">
    <property type="entry name" value="ABC_membrane"/>
    <property type="match status" value="1"/>
</dbReference>
<evidence type="ECO:0000256" key="11">
    <source>
        <dbReference type="SAM" id="Phobius"/>
    </source>
</evidence>
<keyword evidence="10 11" id="KW-0472">Membrane</keyword>
<evidence type="ECO:0000313" key="15">
    <source>
        <dbReference type="EMBL" id="CAF3650182.1"/>
    </source>
</evidence>
<feature type="domain" description="ABC transporter" evidence="12">
    <location>
        <begin position="444"/>
        <end position="683"/>
    </location>
</feature>
<dbReference type="InterPro" id="IPR011527">
    <property type="entry name" value="ABC1_TM_dom"/>
</dbReference>